<protein>
    <submittedName>
        <fullName evidence="1">Uncharacterized protein</fullName>
    </submittedName>
</protein>
<name>A0A834HPA0_RHYFE</name>
<evidence type="ECO:0000313" key="2">
    <source>
        <dbReference type="Proteomes" id="UP000625711"/>
    </source>
</evidence>
<comment type="caution">
    <text evidence="1">The sequence shown here is derived from an EMBL/GenBank/DDBJ whole genome shotgun (WGS) entry which is preliminary data.</text>
</comment>
<dbReference type="EMBL" id="JAACXV010022155">
    <property type="protein sequence ID" value="KAF7263331.1"/>
    <property type="molecule type" value="Genomic_DNA"/>
</dbReference>
<proteinExistence type="predicted"/>
<reference evidence="1" key="1">
    <citation type="submission" date="2020-08" db="EMBL/GenBank/DDBJ databases">
        <title>Genome sequencing and assembly of the red palm weevil Rhynchophorus ferrugineus.</title>
        <authorList>
            <person name="Dias G.B."/>
            <person name="Bergman C.M."/>
            <person name="Manee M."/>
        </authorList>
    </citation>
    <scope>NUCLEOTIDE SEQUENCE</scope>
    <source>
        <strain evidence="1">AA-2017</strain>
        <tissue evidence="1">Whole larva</tissue>
    </source>
</reference>
<accession>A0A834HPA0</accession>
<organism evidence="1 2">
    <name type="scientific">Rhynchophorus ferrugineus</name>
    <name type="common">Red palm weevil</name>
    <name type="synonym">Curculio ferrugineus</name>
    <dbReference type="NCBI Taxonomy" id="354439"/>
    <lineage>
        <taxon>Eukaryota</taxon>
        <taxon>Metazoa</taxon>
        <taxon>Ecdysozoa</taxon>
        <taxon>Arthropoda</taxon>
        <taxon>Hexapoda</taxon>
        <taxon>Insecta</taxon>
        <taxon>Pterygota</taxon>
        <taxon>Neoptera</taxon>
        <taxon>Endopterygota</taxon>
        <taxon>Coleoptera</taxon>
        <taxon>Polyphaga</taxon>
        <taxon>Cucujiformia</taxon>
        <taxon>Curculionidae</taxon>
        <taxon>Dryophthorinae</taxon>
        <taxon>Rhynchophorus</taxon>
    </lineage>
</organism>
<keyword evidence="2" id="KW-1185">Reference proteome</keyword>
<dbReference type="Proteomes" id="UP000625711">
    <property type="component" value="Unassembled WGS sequence"/>
</dbReference>
<evidence type="ECO:0000313" key="1">
    <source>
        <dbReference type="EMBL" id="KAF7263331.1"/>
    </source>
</evidence>
<dbReference type="AlphaFoldDB" id="A0A834HPA0"/>
<gene>
    <name evidence="1" type="ORF">GWI33_002797</name>
</gene>
<sequence>MIGWLSLFSKLNKAGSRKRVGRLACTVDVSCCAATLAITGGGESDYKLFNTKQNNLLVVIREITKAQRIGDAVNKPTVTCSSKILPPKH</sequence>